<evidence type="ECO:0000313" key="4">
    <source>
        <dbReference type="EMBL" id="CAK0886494.1"/>
    </source>
</evidence>
<keyword evidence="1" id="KW-0853">WD repeat</keyword>
<dbReference type="PANTHER" id="PTHR19848">
    <property type="entry name" value="WD40 REPEAT PROTEIN"/>
    <property type="match status" value="1"/>
</dbReference>
<gene>
    <name evidence="4" type="ORF">PCOR1329_LOCUS67825</name>
</gene>
<dbReference type="SUPFAM" id="SSF50998">
    <property type="entry name" value="Quinoprotein alcohol dehydrogenase-like"/>
    <property type="match status" value="1"/>
</dbReference>
<feature type="domain" description="Anaphase-promoting complex subunit 4-like WD40" evidence="3">
    <location>
        <begin position="53"/>
        <end position="133"/>
    </location>
</feature>
<keyword evidence="2" id="KW-0677">Repeat</keyword>
<proteinExistence type="predicted"/>
<dbReference type="Pfam" id="PF12894">
    <property type="entry name" value="ANAPC4_WD40"/>
    <property type="match status" value="1"/>
</dbReference>
<dbReference type="EMBL" id="CAUYUJ010018812">
    <property type="protein sequence ID" value="CAK0886494.1"/>
    <property type="molecule type" value="Genomic_DNA"/>
</dbReference>
<dbReference type="InterPro" id="IPR015943">
    <property type="entry name" value="WD40/YVTN_repeat-like_dom_sf"/>
</dbReference>
<reference evidence="4" key="1">
    <citation type="submission" date="2023-10" db="EMBL/GenBank/DDBJ databases">
        <authorList>
            <person name="Chen Y."/>
            <person name="Shah S."/>
            <person name="Dougan E. K."/>
            <person name="Thang M."/>
            <person name="Chan C."/>
        </authorList>
    </citation>
    <scope>NUCLEOTIDE SEQUENCE [LARGE SCALE GENOMIC DNA]</scope>
</reference>
<evidence type="ECO:0000256" key="1">
    <source>
        <dbReference type="ARBA" id="ARBA00022574"/>
    </source>
</evidence>
<sequence>ARAAQPAEPLRLSFCGVLAALPPPDAVATLRASPLLSRSVPLGLLAAWLGAARELLAVGNDDGHLRVVCPGGGEVGSVQLPARIDSLAWDPQGTRLAVGCDDGGLRVLSLPALGRSVEALAAHSGPVSMVEWSPSGRQLATGCQAGDCLIRVVDALTGEVLCQSELQQPPAALGWCCTGSSLAAVAERWVRAGRRRAADSVLHLICARSGEARRLDQGGPIVSVAYNLNGPRIAIGTEDGWLRVVDTTACVERWAIRLRSRVRPVMWDPRGKKLAAACSRSLFDETSTAASTPATLYIVDAESGAMEHKLDHDSVVLAVAWSHTGRHIAASCIRSGIAGRGPS</sequence>
<organism evidence="4 5">
    <name type="scientific">Prorocentrum cordatum</name>
    <dbReference type="NCBI Taxonomy" id="2364126"/>
    <lineage>
        <taxon>Eukaryota</taxon>
        <taxon>Sar</taxon>
        <taxon>Alveolata</taxon>
        <taxon>Dinophyceae</taxon>
        <taxon>Prorocentrales</taxon>
        <taxon>Prorocentraceae</taxon>
        <taxon>Prorocentrum</taxon>
    </lineage>
</organism>
<evidence type="ECO:0000259" key="3">
    <source>
        <dbReference type="Pfam" id="PF12894"/>
    </source>
</evidence>
<dbReference type="InterPro" id="IPR001680">
    <property type="entry name" value="WD40_rpt"/>
</dbReference>
<keyword evidence="5" id="KW-1185">Reference proteome</keyword>
<dbReference type="InterPro" id="IPR011047">
    <property type="entry name" value="Quinoprotein_ADH-like_sf"/>
</dbReference>
<dbReference type="Proteomes" id="UP001189429">
    <property type="component" value="Unassembled WGS sequence"/>
</dbReference>
<dbReference type="InterPro" id="IPR024977">
    <property type="entry name" value="Apc4-like_WD40_dom"/>
</dbReference>
<dbReference type="PANTHER" id="PTHR19848:SF8">
    <property type="entry name" value="F-BOX AND WD REPEAT DOMAIN CONTAINING 7"/>
    <property type="match status" value="1"/>
</dbReference>
<evidence type="ECO:0000256" key="2">
    <source>
        <dbReference type="ARBA" id="ARBA00022737"/>
    </source>
</evidence>
<name>A0ABN9WN30_9DINO</name>
<accession>A0ABN9WN30</accession>
<comment type="caution">
    <text evidence="4">The sequence shown here is derived from an EMBL/GenBank/DDBJ whole genome shotgun (WGS) entry which is preliminary data.</text>
</comment>
<dbReference type="SMART" id="SM00320">
    <property type="entry name" value="WD40"/>
    <property type="match status" value="4"/>
</dbReference>
<dbReference type="Gene3D" id="2.130.10.10">
    <property type="entry name" value="YVTN repeat-like/Quinoprotein amine dehydrogenase"/>
    <property type="match status" value="2"/>
</dbReference>
<feature type="non-terminal residue" evidence="4">
    <location>
        <position position="1"/>
    </location>
</feature>
<evidence type="ECO:0000313" key="5">
    <source>
        <dbReference type="Proteomes" id="UP001189429"/>
    </source>
</evidence>
<protein>
    <recommendedName>
        <fullName evidence="3">Anaphase-promoting complex subunit 4-like WD40 domain-containing protein</fullName>
    </recommendedName>
</protein>